<dbReference type="AlphaFoldDB" id="X1EHJ5"/>
<sequence length="52" mass="6091">MDSVKNLGDDKHFAESNNYDIVEVSKVNDKIIKKLLDYLKYDISDSFFISFQ</sequence>
<organism evidence="1">
    <name type="scientific">marine sediment metagenome</name>
    <dbReference type="NCBI Taxonomy" id="412755"/>
    <lineage>
        <taxon>unclassified sequences</taxon>
        <taxon>metagenomes</taxon>
        <taxon>ecological metagenomes</taxon>
    </lineage>
</organism>
<accession>X1EHJ5</accession>
<reference evidence="1" key="1">
    <citation type="journal article" date="2014" name="Front. Microbiol.">
        <title>High frequency of phylogenetically diverse reductive dehalogenase-homologous genes in deep subseafloor sedimentary metagenomes.</title>
        <authorList>
            <person name="Kawai M."/>
            <person name="Futagami T."/>
            <person name="Toyoda A."/>
            <person name="Takaki Y."/>
            <person name="Nishi S."/>
            <person name="Hori S."/>
            <person name="Arai W."/>
            <person name="Tsubouchi T."/>
            <person name="Morono Y."/>
            <person name="Uchiyama I."/>
            <person name="Ito T."/>
            <person name="Fujiyama A."/>
            <person name="Inagaki F."/>
            <person name="Takami H."/>
        </authorList>
    </citation>
    <scope>NUCLEOTIDE SEQUENCE</scope>
    <source>
        <strain evidence="1">Expedition CK06-06</strain>
    </source>
</reference>
<gene>
    <name evidence="1" type="ORF">S03H2_19697</name>
</gene>
<name>X1EHJ5_9ZZZZ</name>
<evidence type="ECO:0000313" key="1">
    <source>
        <dbReference type="EMBL" id="GAH32057.1"/>
    </source>
</evidence>
<protein>
    <submittedName>
        <fullName evidence="1">Uncharacterized protein</fullName>
    </submittedName>
</protein>
<comment type="caution">
    <text evidence="1">The sequence shown here is derived from an EMBL/GenBank/DDBJ whole genome shotgun (WGS) entry which is preliminary data.</text>
</comment>
<dbReference type="EMBL" id="BARU01010314">
    <property type="protein sequence ID" value="GAH32057.1"/>
    <property type="molecule type" value="Genomic_DNA"/>
</dbReference>
<proteinExistence type="predicted"/>
<feature type="non-terminal residue" evidence="1">
    <location>
        <position position="52"/>
    </location>
</feature>